<dbReference type="GeneID" id="25287686"/>
<dbReference type="HOGENOM" id="CLU_799332_0_0_1"/>
<dbReference type="GO" id="GO:0006420">
    <property type="term" value="P:arginyl-tRNA aminoacylation"/>
    <property type="evidence" value="ECO:0007669"/>
    <property type="project" value="InterPro"/>
</dbReference>
<dbReference type="PANTHER" id="PTHR11956:SF11">
    <property type="entry name" value="ARGININE--TRNA LIGASE, MITOCHONDRIAL-RELATED"/>
    <property type="match status" value="1"/>
</dbReference>
<dbReference type="GO" id="GO:0004814">
    <property type="term" value="F:arginine-tRNA ligase activity"/>
    <property type="evidence" value="ECO:0007669"/>
    <property type="project" value="InterPro"/>
</dbReference>
<evidence type="ECO:0000259" key="3">
    <source>
        <dbReference type="Pfam" id="PF00750"/>
    </source>
</evidence>
<comment type="similarity">
    <text evidence="1">Belongs to the class-I aminoacyl-tRNA synthetase family.</text>
</comment>
<dbReference type="InterPro" id="IPR035684">
    <property type="entry name" value="ArgRS_core"/>
</dbReference>
<keyword evidence="1" id="KW-0436">Ligase</keyword>
<dbReference type="RefSeq" id="XP_013253768.1">
    <property type="nucleotide sequence ID" value="XM_013398314.1"/>
</dbReference>
<keyword evidence="1" id="KW-0648">Protein biosynthesis</keyword>
<dbReference type="VEuPathDB" id="FungiDB:A1O9_12792"/>
<name>A0A072NVX3_9EURO</name>
<dbReference type="EMBL" id="AMGV01000027">
    <property type="protein sequence ID" value="KEF51178.1"/>
    <property type="molecule type" value="Genomic_DNA"/>
</dbReference>
<feature type="region of interest" description="Disordered" evidence="2">
    <location>
        <begin position="1"/>
        <end position="43"/>
    </location>
</feature>
<evidence type="ECO:0000256" key="2">
    <source>
        <dbReference type="SAM" id="MobiDB-lite"/>
    </source>
</evidence>
<dbReference type="Gene3D" id="3.40.50.620">
    <property type="entry name" value="HUPs"/>
    <property type="match status" value="1"/>
</dbReference>
<dbReference type="STRING" id="1182545.A0A072NVX3"/>
<dbReference type="InterPro" id="IPR014729">
    <property type="entry name" value="Rossmann-like_a/b/a_fold"/>
</dbReference>
<comment type="caution">
    <text evidence="4">The sequence shown here is derived from an EMBL/GenBank/DDBJ whole genome shotgun (WGS) entry which is preliminary data.</text>
</comment>
<dbReference type="Proteomes" id="UP000027920">
    <property type="component" value="Unassembled WGS sequence"/>
</dbReference>
<dbReference type="AlphaFoldDB" id="A0A072NVX3"/>
<dbReference type="InterPro" id="IPR001278">
    <property type="entry name" value="Arg-tRNA-ligase"/>
</dbReference>
<keyword evidence="1" id="KW-0030">Aminoacyl-tRNA synthetase</keyword>
<protein>
    <recommendedName>
        <fullName evidence="3">Arginyl-tRNA synthetase catalytic core domain-containing protein</fullName>
    </recommendedName>
</protein>
<keyword evidence="1" id="KW-0547">Nucleotide-binding</keyword>
<keyword evidence="1" id="KW-0067">ATP-binding</keyword>
<dbReference type="GO" id="GO:0005524">
    <property type="term" value="F:ATP binding"/>
    <property type="evidence" value="ECO:0007669"/>
    <property type="project" value="UniProtKB-KW"/>
</dbReference>
<accession>A0A072NVX3</accession>
<feature type="compositionally biased region" description="Acidic residues" evidence="2">
    <location>
        <begin position="307"/>
        <end position="318"/>
    </location>
</feature>
<dbReference type="PANTHER" id="PTHR11956">
    <property type="entry name" value="ARGINYL-TRNA SYNTHETASE"/>
    <property type="match status" value="1"/>
</dbReference>
<organism evidence="4 5">
    <name type="scientific">Exophiala aquamarina CBS 119918</name>
    <dbReference type="NCBI Taxonomy" id="1182545"/>
    <lineage>
        <taxon>Eukaryota</taxon>
        <taxon>Fungi</taxon>
        <taxon>Dikarya</taxon>
        <taxon>Ascomycota</taxon>
        <taxon>Pezizomycotina</taxon>
        <taxon>Eurotiomycetes</taxon>
        <taxon>Chaetothyriomycetidae</taxon>
        <taxon>Chaetothyriales</taxon>
        <taxon>Herpotrichiellaceae</taxon>
        <taxon>Exophiala</taxon>
    </lineage>
</organism>
<dbReference type="OrthoDB" id="4906473at2759"/>
<proteinExistence type="inferred from homology"/>
<dbReference type="GO" id="GO:0032543">
    <property type="term" value="P:mitochondrial translation"/>
    <property type="evidence" value="ECO:0007669"/>
    <property type="project" value="TreeGrafter"/>
</dbReference>
<sequence length="347" mass="38700">MHCGQQRFRTRNQASIHSRVGPGDTVLPSTRDLANTHPRHSIPLQEIGGEEEKLMPDAERRPILGSPKLRYENGTSTYLLRDIAAVLERSRQYSFDKMIYVVTGKQDLHFHQVSRALELMGRSELASKLEHINFGKVHGLAPATGCSGLLLEDILDQCQKAVCMFLEMERDDLYGIRGSDASAAADSLAVLALMTQEMSIKRGANFGVDLDDMATLNPYNGLSLQYWLSKINMKLKGVIIPREALGYVDYSMFGQDEYEAFADVLRLLIQFPGTVKPSFRTLESSHILILLFRVTDLLPDVWEADPDNNGAELEEEVEVQPGPSNIVTAEPLDDAELTTEGVEKTFT</sequence>
<dbReference type="SUPFAM" id="SSF52374">
    <property type="entry name" value="Nucleotidylyl transferase"/>
    <property type="match status" value="1"/>
</dbReference>
<evidence type="ECO:0000313" key="4">
    <source>
        <dbReference type="EMBL" id="KEF51178.1"/>
    </source>
</evidence>
<feature type="domain" description="Arginyl-tRNA synthetase catalytic core" evidence="3">
    <location>
        <begin position="72"/>
        <end position="206"/>
    </location>
</feature>
<keyword evidence="5" id="KW-1185">Reference proteome</keyword>
<gene>
    <name evidence="4" type="ORF">A1O9_12792</name>
</gene>
<dbReference type="GO" id="GO:0005739">
    <property type="term" value="C:mitochondrion"/>
    <property type="evidence" value="ECO:0007669"/>
    <property type="project" value="TreeGrafter"/>
</dbReference>
<evidence type="ECO:0000256" key="1">
    <source>
        <dbReference type="RuleBase" id="RU363038"/>
    </source>
</evidence>
<evidence type="ECO:0000313" key="5">
    <source>
        <dbReference type="Proteomes" id="UP000027920"/>
    </source>
</evidence>
<reference evidence="4 5" key="1">
    <citation type="submission" date="2013-03" db="EMBL/GenBank/DDBJ databases">
        <title>The Genome Sequence of Exophiala aquamarina CBS 119918.</title>
        <authorList>
            <consortium name="The Broad Institute Genomics Platform"/>
            <person name="Cuomo C."/>
            <person name="de Hoog S."/>
            <person name="Gorbushina A."/>
            <person name="Walker B."/>
            <person name="Young S.K."/>
            <person name="Zeng Q."/>
            <person name="Gargeya S."/>
            <person name="Fitzgerald M."/>
            <person name="Haas B."/>
            <person name="Abouelleil A."/>
            <person name="Allen A.W."/>
            <person name="Alvarado L."/>
            <person name="Arachchi H.M."/>
            <person name="Berlin A.M."/>
            <person name="Chapman S.B."/>
            <person name="Gainer-Dewar J."/>
            <person name="Goldberg J."/>
            <person name="Griggs A."/>
            <person name="Gujja S."/>
            <person name="Hansen M."/>
            <person name="Howarth C."/>
            <person name="Imamovic A."/>
            <person name="Ireland A."/>
            <person name="Larimer J."/>
            <person name="McCowan C."/>
            <person name="Murphy C."/>
            <person name="Pearson M."/>
            <person name="Poon T.W."/>
            <person name="Priest M."/>
            <person name="Roberts A."/>
            <person name="Saif S."/>
            <person name="Shea T."/>
            <person name="Sisk P."/>
            <person name="Sykes S."/>
            <person name="Wortman J."/>
            <person name="Nusbaum C."/>
            <person name="Birren B."/>
        </authorList>
    </citation>
    <scope>NUCLEOTIDE SEQUENCE [LARGE SCALE GENOMIC DNA]</scope>
    <source>
        <strain evidence="4 5">CBS 119918</strain>
    </source>
</reference>
<feature type="region of interest" description="Disordered" evidence="2">
    <location>
        <begin position="307"/>
        <end position="347"/>
    </location>
</feature>
<dbReference type="Pfam" id="PF00750">
    <property type="entry name" value="tRNA-synt_1d"/>
    <property type="match status" value="1"/>
</dbReference>